<dbReference type="STRING" id="653930.SAMN05216589_0439"/>
<gene>
    <name evidence="3" type="ORF">SAMN04487855_1185</name>
    <name evidence="2" type="ORF">SAMN05216589_0439</name>
</gene>
<dbReference type="EMBL" id="FOUA01000001">
    <property type="protein sequence ID" value="SFL78091.1"/>
    <property type="molecule type" value="Genomic_DNA"/>
</dbReference>
<evidence type="ECO:0000313" key="3">
    <source>
        <dbReference type="EMBL" id="SFL78091.1"/>
    </source>
</evidence>
<protein>
    <submittedName>
        <fullName evidence="3">Extracellular solute-binding protein, family 3</fullName>
    </submittedName>
</protein>
<accession>A0A1I4KHK3</accession>
<evidence type="ECO:0000313" key="4">
    <source>
        <dbReference type="Proteomes" id="UP000186599"/>
    </source>
</evidence>
<reference evidence="4 5" key="1">
    <citation type="submission" date="2016-10" db="EMBL/GenBank/DDBJ databases">
        <authorList>
            <person name="de Groot N.N."/>
        </authorList>
    </citation>
    <scope>NUCLEOTIDE SEQUENCE [LARGE SCALE GENOMIC DNA]</scope>
    <source>
        <strain evidence="3 4">CGMCC 1.9095</strain>
        <strain evidence="2 5">DSM 22558</strain>
    </source>
</reference>
<dbReference type="InterPro" id="IPR001638">
    <property type="entry name" value="Solute-binding_3/MltF_N"/>
</dbReference>
<dbReference type="Proteomes" id="UP000186599">
    <property type="component" value="Unassembled WGS sequence"/>
</dbReference>
<proteinExistence type="predicted"/>
<evidence type="ECO:0000313" key="2">
    <source>
        <dbReference type="EMBL" id="SER39847.1"/>
    </source>
</evidence>
<dbReference type="Pfam" id="PF00497">
    <property type="entry name" value="SBP_bac_3"/>
    <property type="match status" value="1"/>
</dbReference>
<dbReference type="Proteomes" id="UP000186904">
    <property type="component" value="Unassembled WGS sequence"/>
</dbReference>
<evidence type="ECO:0000313" key="5">
    <source>
        <dbReference type="Proteomes" id="UP000186904"/>
    </source>
</evidence>
<sequence>MPFAGLIRSALPLSLILLILMLQGCDRWPADPRDSLTTAIERGTLKVGVVANPPWAEITDPAAPAGLESQLVTEFARERGMTVDWRTGGVEEQIEALKSFELDLLIGGFTAANPWKTEVGNTFPYYTERVLIGSAEAPPTAIDGQTISILPDTNLTPLLLKQNAISDVRETLVDSPNPVAAPQWRLSGLGLNPSEIELAKHKHVLLTPPGENALLMELERFLFRNRDEQQLATRLWQEAQP</sequence>
<dbReference type="AlphaFoldDB" id="A0A1I4KHK3"/>
<organism evidence="3 4">
    <name type="scientific">Halopseudomonas bauzanensis</name>
    <dbReference type="NCBI Taxonomy" id="653930"/>
    <lineage>
        <taxon>Bacteria</taxon>
        <taxon>Pseudomonadati</taxon>
        <taxon>Pseudomonadota</taxon>
        <taxon>Gammaproteobacteria</taxon>
        <taxon>Pseudomonadales</taxon>
        <taxon>Pseudomonadaceae</taxon>
        <taxon>Halopseudomonas</taxon>
    </lineage>
</organism>
<dbReference type="SUPFAM" id="SSF53850">
    <property type="entry name" value="Periplasmic binding protein-like II"/>
    <property type="match status" value="1"/>
</dbReference>
<dbReference type="Gene3D" id="3.40.190.10">
    <property type="entry name" value="Periplasmic binding protein-like II"/>
    <property type="match status" value="1"/>
</dbReference>
<dbReference type="OrthoDB" id="6150901at2"/>
<feature type="domain" description="Solute-binding protein family 3/N-terminal" evidence="1">
    <location>
        <begin position="45"/>
        <end position="232"/>
    </location>
</feature>
<dbReference type="RefSeq" id="WP_074777601.1">
    <property type="nucleotide sequence ID" value="NZ_FOGN01000001.1"/>
</dbReference>
<keyword evidence="4" id="KW-1185">Reference proteome</keyword>
<dbReference type="EMBL" id="FOGN01000001">
    <property type="protein sequence ID" value="SER39847.1"/>
    <property type="molecule type" value="Genomic_DNA"/>
</dbReference>
<evidence type="ECO:0000259" key="1">
    <source>
        <dbReference type="Pfam" id="PF00497"/>
    </source>
</evidence>
<name>A0A1I4KHK3_9GAMM</name>